<dbReference type="GO" id="GO:0004340">
    <property type="term" value="F:glucokinase activity"/>
    <property type="evidence" value="ECO:0007669"/>
    <property type="project" value="UniProtKB-UniRule"/>
</dbReference>
<evidence type="ECO:0000256" key="3">
    <source>
        <dbReference type="HAMAP-Rule" id="MF_00524"/>
    </source>
</evidence>
<dbReference type="GO" id="GO:0005536">
    <property type="term" value="F:D-glucose binding"/>
    <property type="evidence" value="ECO:0007669"/>
    <property type="project" value="InterPro"/>
</dbReference>
<dbReference type="OrthoDB" id="9800595at2"/>
<dbReference type="AlphaFoldDB" id="A0A0W0STC6"/>
<dbReference type="Gene3D" id="3.40.367.20">
    <property type="match status" value="1"/>
</dbReference>
<dbReference type="Gene3D" id="3.30.420.40">
    <property type="match status" value="1"/>
</dbReference>
<keyword evidence="3" id="KW-0324">Glycolysis</keyword>
<dbReference type="NCBIfam" id="TIGR00749">
    <property type="entry name" value="glk"/>
    <property type="match status" value="1"/>
</dbReference>
<organism evidence="5 6">
    <name type="scientific">Legionella brunensis</name>
    <dbReference type="NCBI Taxonomy" id="29422"/>
    <lineage>
        <taxon>Bacteria</taxon>
        <taxon>Pseudomonadati</taxon>
        <taxon>Pseudomonadota</taxon>
        <taxon>Gammaproteobacteria</taxon>
        <taxon>Legionellales</taxon>
        <taxon>Legionellaceae</taxon>
        <taxon>Legionella</taxon>
    </lineage>
</organism>
<dbReference type="InterPro" id="IPR043129">
    <property type="entry name" value="ATPase_NBD"/>
</dbReference>
<accession>A0A0W0STC6</accession>
<evidence type="ECO:0000313" key="5">
    <source>
        <dbReference type="EMBL" id="KTC86651.1"/>
    </source>
</evidence>
<comment type="subcellular location">
    <subcellularLocation>
        <location evidence="3">Cytoplasm</location>
    </subcellularLocation>
</comment>
<dbReference type="GO" id="GO:0006096">
    <property type="term" value="P:glycolytic process"/>
    <property type="evidence" value="ECO:0007669"/>
    <property type="project" value="UniProtKB-UniRule"/>
</dbReference>
<proteinExistence type="inferred from homology"/>
<dbReference type="RefSeq" id="WP_058440684.1">
    <property type="nucleotide sequence ID" value="NZ_CAAAHU010000007.1"/>
</dbReference>
<dbReference type="InterPro" id="IPR003836">
    <property type="entry name" value="Glucokinase"/>
</dbReference>
<evidence type="ECO:0000256" key="2">
    <source>
        <dbReference type="ARBA" id="ARBA00022777"/>
    </source>
</evidence>
<dbReference type="GO" id="GO:0005524">
    <property type="term" value="F:ATP binding"/>
    <property type="evidence" value="ECO:0007669"/>
    <property type="project" value="UniProtKB-UniRule"/>
</dbReference>
<keyword evidence="3" id="KW-0547">Nucleotide-binding</keyword>
<dbReference type="Pfam" id="PF02685">
    <property type="entry name" value="Glucokinase"/>
    <property type="match status" value="1"/>
</dbReference>
<evidence type="ECO:0000313" key="6">
    <source>
        <dbReference type="Proteomes" id="UP000054742"/>
    </source>
</evidence>
<dbReference type="InterPro" id="IPR050201">
    <property type="entry name" value="Bacterial_glucokinase"/>
</dbReference>
<dbReference type="PATRIC" id="fig|29422.6.peg.622"/>
<keyword evidence="2 3" id="KW-0418">Kinase</keyword>
<reference evidence="5 6" key="1">
    <citation type="submission" date="2015-11" db="EMBL/GenBank/DDBJ databases">
        <title>Genomic analysis of 38 Legionella species identifies large and diverse effector repertoires.</title>
        <authorList>
            <person name="Burstein D."/>
            <person name="Amaro F."/>
            <person name="Zusman T."/>
            <person name="Lifshitz Z."/>
            <person name="Cohen O."/>
            <person name="Gilbert J.A."/>
            <person name="Pupko T."/>
            <person name="Shuman H.A."/>
            <person name="Segal G."/>
        </authorList>
    </citation>
    <scope>NUCLEOTIDE SEQUENCE [LARGE SCALE GENOMIC DNA]</scope>
    <source>
        <strain evidence="5 6">ATCC 43878</strain>
    </source>
</reference>
<dbReference type="SUPFAM" id="SSF53067">
    <property type="entry name" value="Actin-like ATPase domain"/>
    <property type="match status" value="1"/>
</dbReference>
<gene>
    <name evidence="3" type="primary">glk</name>
    <name evidence="5" type="ORF">Lbru_0592</name>
</gene>
<comment type="catalytic activity">
    <reaction evidence="3">
        <text>D-glucose + ATP = D-glucose 6-phosphate + ADP + H(+)</text>
        <dbReference type="Rhea" id="RHEA:17825"/>
        <dbReference type="ChEBI" id="CHEBI:4167"/>
        <dbReference type="ChEBI" id="CHEBI:15378"/>
        <dbReference type="ChEBI" id="CHEBI:30616"/>
        <dbReference type="ChEBI" id="CHEBI:61548"/>
        <dbReference type="ChEBI" id="CHEBI:456216"/>
        <dbReference type="EC" id="2.7.1.2"/>
    </reaction>
</comment>
<evidence type="ECO:0000256" key="4">
    <source>
        <dbReference type="RuleBase" id="RU004046"/>
    </source>
</evidence>
<sequence length="337" mass="36543">MINPQDWSTNDTKGSHAIVADVGGTNARFCRVDLRNWFVDRIEVYPCAHFPSLVAALTFYQKEQGFSEIKHIAIAIACPVTSDLVRMTNFHWQFSIADMKYQLGVSQLQVMNDFTAAAMSLPLLSANDKVQIGQGIADLSKSMVVLGAGTGLGVAHLIPADDEFIALAGEGGHATWAAQTEQEWFIQRYLSEQFGHVSCERLLSGPGLENLYLALAAYQQKQVSALSAEEITALALSRQCELASATVEQFFASLGSYAGDLALSLGALGGVFIAGGIVPKLLPLLELSEFRTRFEAKGRSSAFNRQIPTYVIVAEQPGLLGAAAYLKQVMVRESYVI</sequence>
<keyword evidence="1 3" id="KW-0808">Transferase</keyword>
<dbReference type="STRING" id="29422.Lbru_0592"/>
<name>A0A0W0STC6_9GAMM</name>
<comment type="caution">
    <text evidence="5">The sequence shown here is derived from an EMBL/GenBank/DDBJ whole genome shotgun (WGS) entry which is preliminary data.</text>
</comment>
<protein>
    <recommendedName>
        <fullName evidence="3">Glucokinase</fullName>
        <ecNumber evidence="3">2.7.1.2</ecNumber>
    </recommendedName>
    <alternativeName>
        <fullName evidence="3">Glucose kinase</fullName>
    </alternativeName>
</protein>
<dbReference type="CDD" id="cd24008">
    <property type="entry name" value="ASKHA_NBD_GLK"/>
    <property type="match status" value="1"/>
</dbReference>
<evidence type="ECO:0000256" key="1">
    <source>
        <dbReference type="ARBA" id="ARBA00022679"/>
    </source>
</evidence>
<dbReference type="PANTHER" id="PTHR47690:SF1">
    <property type="entry name" value="GLUCOKINASE"/>
    <property type="match status" value="1"/>
</dbReference>
<keyword evidence="3" id="KW-0067">ATP-binding</keyword>
<dbReference type="PANTHER" id="PTHR47690">
    <property type="entry name" value="GLUCOKINASE"/>
    <property type="match status" value="1"/>
</dbReference>
<dbReference type="GO" id="GO:0005829">
    <property type="term" value="C:cytosol"/>
    <property type="evidence" value="ECO:0007669"/>
    <property type="project" value="TreeGrafter"/>
</dbReference>
<comment type="similarity">
    <text evidence="3 4">Belongs to the bacterial glucokinase family.</text>
</comment>
<keyword evidence="6" id="KW-1185">Reference proteome</keyword>
<dbReference type="EMBL" id="LNXV01000004">
    <property type="protein sequence ID" value="KTC86651.1"/>
    <property type="molecule type" value="Genomic_DNA"/>
</dbReference>
<dbReference type="EC" id="2.7.1.2" evidence="3"/>
<keyword evidence="3" id="KW-0963">Cytoplasm</keyword>
<dbReference type="HAMAP" id="MF_00524">
    <property type="entry name" value="Glucokinase"/>
    <property type="match status" value="1"/>
</dbReference>
<dbReference type="Proteomes" id="UP000054742">
    <property type="component" value="Unassembled WGS sequence"/>
</dbReference>
<feature type="binding site" evidence="3">
    <location>
        <begin position="20"/>
        <end position="25"/>
    </location>
    <ligand>
        <name>ATP</name>
        <dbReference type="ChEBI" id="CHEBI:30616"/>
    </ligand>
</feature>